<feature type="compositionally biased region" description="Polar residues" evidence="1">
    <location>
        <begin position="88"/>
        <end position="100"/>
    </location>
</feature>
<feature type="compositionally biased region" description="Basic and acidic residues" evidence="1">
    <location>
        <begin position="133"/>
        <end position="147"/>
    </location>
</feature>
<evidence type="ECO:0008006" key="3">
    <source>
        <dbReference type="Google" id="ProtNLM"/>
    </source>
</evidence>
<sequence>MAVDASNQAGSCQVSTTRPQNIRPKRRGQSSGSQNKTALDSFAREATQTQKSRPSKARTLPLGSGKTTGARASGRRTQPSVRRRRSQWEASSDGETMLPVQTRSAIVEAAKRAPSRCSKCHRVGHRKTSKGCPLRDSESISESEAKSQEQCIVVKL</sequence>
<feature type="compositionally biased region" description="Basic residues" evidence="1">
    <location>
        <begin position="119"/>
        <end position="129"/>
    </location>
</feature>
<feature type="region of interest" description="Disordered" evidence="1">
    <location>
        <begin position="1"/>
        <end position="100"/>
    </location>
</feature>
<reference evidence="2" key="1">
    <citation type="journal article" date="2016" name="Sci. Rep.">
        <title>Molecular characterization of firefly nuptial gifts: a multi-omics approach sheds light on postcopulatory sexual selection.</title>
        <authorList>
            <person name="Al-Wathiqui N."/>
            <person name="Fallon T.R."/>
            <person name="South A."/>
            <person name="Weng J.K."/>
            <person name="Lewis S.M."/>
        </authorList>
    </citation>
    <scope>NUCLEOTIDE SEQUENCE</scope>
</reference>
<feature type="compositionally biased region" description="Polar residues" evidence="1">
    <location>
        <begin position="1"/>
        <end position="20"/>
    </location>
</feature>
<protein>
    <recommendedName>
        <fullName evidence="3">Zinc knuckle domain-containing protein</fullName>
    </recommendedName>
</protein>
<proteinExistence type="predicted"/>
<evidence type="ECO:0000313" key="2">
    <source>
        <dbReference type="EMBL" id="JAV87508.1"/>
    </source>
</evidence>
<evidence type="ECO:0000256" key="1">
    <source>
        <dbReference type="SAM" id="MobiDB-lite"/>
    </source>
</evidence>
<dbReference type="AlphaFoldDB" id="A0A1Y1MR18"/>
<name>A0A1Y1MR18_PHOPY</name>
<feature type="region of interest" description="Disordered" evidence="1">
    <location>
        <begin position="119"/>
        <end position="148"/>
    </location>
</feature>
<dbReference type="EMBL" id="GEZM01025335">
    <property type="protein sequence ID" value="JAV87508.1"/>
    <property type="molecule type" value="Transcribed_RNA"/>
</dbReference>
<organism evidence="2">
    <name type="scientific">Photinus pyralis</name>
    <name type="common">Common eastern firefly</name>
    <name type="synonym">Lampyris pyralis</name>
    <dbReference type="NCBI Taxonomy" id="7054"/>
    <lineage>
        <taxon>Eukaryota</taxon>
        <taxon>Metazoa</taxon>
        <taxon>Ecdysozoa</taxon>
        <taxon>Arthropoda</taxon>
        <taxon>Hexapoda</taxon>
        <taxon>Insecta</taxon>
        <taxon>Pterygota</taxon>
        <taxon>Neoptera</taxon>
        <taxon>Endopterygota</taxon>
        <taxon>Coleoptera</taxon>
        <taxon>Polyphaga</taxon>
        <taxon>Elateriformia</taxon>
        <taxon>Elateroidea</taxon>
        <taxon>Lampyridae</taxon>
        <taxon>Lampyrinae</taxon>
        <taxon>Photinus</taxon>
    </lineage>
</organism>
<accession>A0A1Y1MR18</accession>
<feature type="compositionally biased region" description="Polar residues" evidence="1">
    <location>
        <begin position="29"/>
        <end position="38"/>
    </location>
</feature>